<feature type="compositionally biased region" description="Basic residues" evidence="2">
    <location>
        <begin position="427"/>
        <end position="442"/>
    </location>
</feature>
<dbReference type="Pfam" id="PF01476">
    <property type="entry name" value="LysM"/>
    <property type="match status" value="2"/>
</dbReference>
<dbReference type="EMBL" id="CAADFJ010000033">
    <property type="protein sequence ID" value="VFJ99577.1"/>
    <property type="molecule type" value="Genomic_DNA"/>
</dbReference>
<feature type="transmembrane region" description="Helical" evidence="3">
    <location>
        <begin position="55"/>
        <end position="79"/>
    </location>
</feature>
<feature type="compositionally biased region" description="Basic and acidic residues" evidence="2">
    <location>
        <begin position="1"/>
        <end position="15"/>
    </location>
</feature>
<dbReference type="Gene3D" id="1.10.530.10">
    <property type="match status" value="1"/>
</dbReference>
<dbReference type="EMBL" id="CAADFI010000036">
    <property type="protein sequence ID" value="VFJ92967.1"/>
    <property type="molecule type" value="Genomic_DNA"/>
</dbReference>
<dbReference type="GO" id="GO:0008932">
    <property type="term" value="F:lytic endotransglycosylase activity"/>
    <property type="evidence" value="ECO:0007669"/>
    <property type="project" value="TreeGrafter"/>
</dbReference>
<gene>
    <name evidence="5" type="ORF">BECKH772A_GA0070896_1003415</name>
    <name evidence="6" type="ORF">BECKH772B_GA0070898_1003615</name>
    <name evidence="7" type="ORF">BECKH772C_GA0070978_1003315</name>
</gene>
<dbReference type="PROSITE" id="PS51782">
    <property type="entry name" value="LYSM"/>
    <property type="match status" value="2"/>
</dbReference>
<feature type="region of interest" description="Disordered" evidence="2">
    <location>
        <begin position="421"/>
        <end position="442"/>
    </location>
</feature>
<sequence length="488" mass="55271">MPIKRPSEAVKKSPERGWQGAGGKKLWRVANCMTRFRTFRNAAGRDSGVAVAGGGFFHSLFTIHPLGFLLFLTLLGGLWSCSSLPGKPDPTAHDDLWDRIRASFQLQEAYGAREARSRLNWFKNNQSYFHRLAERGSRYLYHIIEEVERRGMPGEIALLPAVESAFRPFAYSPAHASGIWQFIPATGKRYGLKQTWWYDGRRDIPASTRAALTYLQALNARFDGDWLLAIAAYNTGEGNVERAIRRNRKAGRGTDFRSLDLPAETRNYVPQLLALASIVQDPDRYGLTLKKIPNRPYFQKVPIHSPIELSLAAKTAGLPLEEMRRLNPAFRRWATGPDGPHHLLVPIDRAAAFRKALHGIPVKQRVRWHRHVVKKGESLNTIAAWFKTRPPVLRQLNRLRGNTIAVGQVLLIPTVARANYQPDTSVRKTRPKSRKGRSKRPRVHVVRPGENLSLIARRYRVSLAQLVLWNGIARNSVLIPGQRLKLSR</sequence>
<evidence type="ECO:0000313" key="6">
    <source>
        <dbReference type="EMBL" id="VFJ92967.1"/>
    </source>
</evidence>
<dbReference type="AlphaFoldDB" id="A0A450UKD2"/>
<dbReference type="Gene3D" id="3.10.350.10">
    <property type="entry name" value="LysM domain"/>
    <property type="match status" value="2"/>
</dbReference>
<keyword evidence="3" id="KW-0472">Membrane</keyword>
<dbReference type="EMBL" id="CAADFG010000034">
    <property type="protein sequence ID" value="VFJ91752.1"/>
    <property type="molecule type" value="Genomic_DNA"/>
</dbReference>
<accession>A0A450UKD2</accession>
<evidence type="ECO:0000313" key="5">
    <source>
        <dbReference type="EMBL" id="VFJ91752.1"/>
    </source>
</evidence>
<evidence type="ECO:0000259" key="4">
    <source>
        <dbReference type="PROSITE" id="PS51782"/>
    </source>
</evidence>
<keyword evidence="3" id="KW-1133">Transmembrane helix</keyword>
<protein>
    <submittedName>
        <fullName evidence="6">Membrane-bound lytic murein transglycosylase D</fullName>
    </submittedName>
</protein>
<dbReference type="InterPro" id="IPR036779">
    <property type="entry name" value="LysM_dom_sf"/>
</dbReference>
<evidence type="ECO:0000256" key="1">
    <source>
        <dbReference type="ARBA" id="ARBA00007734"/>
    </source>
</evidence>
<dbReference type="CDD" id="cd16894">
    <property type="entry name" value="MltD-like"/>
    <property type="match status" value="1"/>
</dbReference>
<proteinExistence type="inferred from homology"/>
<dbReference type="GO" id="GO:0016020">
    <property type="term" value="C:membrane"/>
    <property type="evidence" value="ECO:0007669"/>
    <property type="project" value="InterPro"/>
</dbReference>
<dbReference type="InterPro" id="IPR000189">
    <property type="entry name" value="Transglyc_AS"/>
</dbReference>
<dbReference type="GO" id="GO:0000270">
    <property type="term" value="P:peptidoglycan metabolic process"/>
    <property type="evidence" value="ECO:0007669"/>
    <property type="project" value="InterPro"/>
</dbReference>
<evidence type="ECO:0000313" key="7">
    <source>
        <dbReference type="EMBL" id="VFJ99577.1"/>
    </source>
</evidence>
<dbReference type="InterPro" id="IPR023346">
    <property type="entry name" value="Lysozyme-like_dom_sf"/>
</dbReference>
<feature type="domain" description="LysM" evidence="4">
    <location>
        <begin position="369"/>
        <end position="412"/>
    </location>
</feature>
<evidence type="ECO:0000256" key="2">
    <source>
        <dbReference type="SAM" id="MobiDB-lite"/>
    </source>
</evidence>
<comment type="similarity">
    <text evidence="1">Belongs to the transglycosylase Slt family.</text>
</comment>
<name>A0A450UKD2_9GAMM</name>
<feature type="region of interest" description="Disordered" evidence="2">
    <location>
        <begin position="1"/>
        <end position="22"/>
    </location>
</feature>
<reference evidence="6" key="1">
    <citation type="submission" date="2019-02" db="EMBL/GenBank/DDBJ databases">
        <authorList>
            <person name="Gruber-Vodicka R. H."/>
            <person name="Seah K. B. B."/>
        </authorList>
    </citation>
    <scope>NUCLEOTIDE SEQUENCE</scope>
    <source>
        <strain evidence="7">BECK_SA2B12</strain>
        <strain evidence="5">BECK_SA2B15</strain>
        <strain evidence="6">BECK_SA2B20</strain>
    </source>
</reference>
<organism evidence="6">
    <name type="scientific">Candidatus Kentrum eta</name>
    <dbReference type="NCBI Taxonomy" id="2126337"/>
    <lineage>
        <taxon>Bacteria</taxon>
        <taxon>Pseudomonadati</taxon>
        <taxon>Pseudomonadota</taxon>
        <taxon>Gammaproteobacteria</taxon>
        <taxon>Candidatus Kentrum</taxon>
    </lineage>
</organism>
<dbReference type="InterPro" id="IPR008258">
    <property type="entry name" value="Transglycosylase_SLT_dom_1"/>
</dbReference>
<dbReference type="Pfam" id="PF01464">
    <property type="entry name" value="SLT"/>
    <property type="match status" value="1"/>
</dbReference>
<dbReference type="SUPFAM" id="SSF54106">
    <property type="entry name" value="LysM domain"/>
    <property type="match status" value="2"/>
</dbReference>
<dbReference type="CDD" id="cd00118">
    <property type="entry name" value="LysM"/>
    <property type="match status" value="2"/>
</dbReference>
<dbReference type="PROSITE" id="PS00922">
    <property type="entry name" value="TRANSGLYCOSYLASE"/>
    <property type="match status" value="1"/>
</dbReference>
<evidence type="ECO:0000256" key="3">
    <source>
        <dbReference type="SAM" id="Phobius"/>
    </source>
</evidence>
<dbReference type="PANTHER" id="PTHR33734:SF22">
    <property type="entry name" value="MEMBRANE-BOUND LYTIC MUREIN TRANSGLYCOSYLASE D"/>
    <property type="match status" value="1"/>
</dbReference>
<dbReference type="PANTHER" id="PTHR33734">
    <property type="entry name" value="LYSM DOMAIN-CONTAINING GPI-ANCHORED PROTEIN 2"/>
    <property type="match status" value="1"/>
</dbReference>
<dbReference type="InterPro" id="IPR018392">
    <property type="entry name" value="LysM"/>
</dbReference>
<dbReference type="SMART" id="SM00257">
    <property type="entry name" value="LysM"/>
    <property type="match status" value="2"/>
</dbReference>
<dbReference type="SUPFAM" id="SSF53955">
    <property type="entry name" value="Lysozyme-like"/>
    <property type="match status" value="1"/>
</dbReference>
<feature type="domain" description="LysM" evidence="4">
    <location>
        <begin position="442"/>
        <end position="486"/>
    </location>
</feature>
<keyword evidence="3" id="KW-0812">Transmembrane</keyword>